<evidence type="ECO:0000313" key="2">
    <source>
        <dbReference type="Proteomes" id="UP001162501"/>
    </source>
</evidence>
<proteinExistence type="predicted"/>
<name>A0AC59ZSJ2_RANTA</name>
<protein>
    <submittedName>
        <fullName evidence="1">Uncharacterized protein</fullName>
    </submittedName>
</protein>
<dbReference type="Proteomes" id="UP001162501">
    <property type="component" value="Chromosome 4"/>
</dbReference>
<organism evidence="1 2">
    <name type="scientific">Rangifer tarandus platyrhynchus</name>
    <name type="common">Svalbard reindeer</name>
    <dbReference type="NCBI Taxonomy" id="3082113"/>
    <lineage>
        <taxon>Eukaryota</taxon>
        <taxon>Metazoa</taxon>
        <taxon>Chordata</taxon>
        <taxon>Craniata</taxon>
        <taxon>Vertebrata</taxon>
        <taxon>Euteleostomi</taxon>
        <taxon>Mammalia</taxon>
        <taxon>Eutheria</taxon>
        <taxon>Laurasiatheria</taxon>
        <taxon>Artiodactyla</taxon>
        <taxon>Ruminantia</taxon>
        <taxon>Pecora</taxon>
        <taxon>Cervidae</taxon>
        <taxon>Odocoileinae</taxon>
        <taxon>Rangifer</taxon>
    </lineage>
</organism>
<gene>
    <name evidence="1" type="ORF">MRATA1EN22A_LOCUS22576</name>
</gene>
<dbReference type="EMBL" id="OX596088">
    <property type="protein sequence ID" value="CAN0505805.1"/>
    <property type="molecule type" value="Genomic_DNA"/>
</dbReference>
<reference evidence="1" key="2">
    <citation type="submission" date="2025-03" db="EMBL/GenBank/DDBJ databases">
        <authorList>
            <consortium name="ELIXIR-Norway"/>
            <consortium name="Elixir Norway"/>
        </authorList>
    </citation>
    <scope>NUCLEOTIDE SEQUENCE</scope>
</reference>
<reference evidence="1" key="1">
    <citation type="submission" date="2023-05" db="EMBL/GenBank/DDBJ databases">
        <authorList>
            <consortium name="ELIXIR-Norway"/>
        </authorList>
    </citation>
    <scope>NUCLEOTIDE SEQUENCE</scope>
</reference>
<sequence length="174" mass="18978">MAPIPKTVGLIKSSPGLTAAALEQSQELAKLGTSFAQNGFYHKAMVLLFGNCSFCKEQLGQRVPWGLFCLGKAVMGLQQDQRRGIPGLPPSTEFLHPFFHVELGPLGLFSCSCPESTVPRAPGLLSPPLHYPQPEPLWSLPQTQSRRPSPLHLQDSSKGWGILELGPQHPPHTR</sequence>
<accession>A0AC59ZSJ2</accession>
<evidence type="ECO:0000313" key="1">
    <source>
        <dbReference type="EMBL" id="CAN0505805.1"/>
    </source>
</evidence>